<protein>
    <recommendedName>
        <fullName evidence="4">PspA/IM30 family protein</fullName>
    </recommendedName>
</protein>
<gene>
    <name evidence="2" type="ORF">KGD84_02160</name>
</gene>
<dbReference type="EMBL" id="CP074133">
    <property type="protein sequence ID" value="QUX23226.1"/>
    <property type="molecule type" value="Genomic_DNA"/>
</dbReference>
<evidence type="ECO:0000256" key="1">
    <source>
        <dbReference type="SAM" id="MobiDB-lite"/>
    </source>
</evidence>
<evidence type="ECO:0000313" key="2">
    <source>
        <dbReference type="EMBL" id="QUX23226.1"/>
    </source>
</evidence>
<evidence type="ECO:0008006" key="4">
    <source>
        <dbReference type="Google" id="ProtNLM"/>
    </source>
</evidence>
<dbReference type="RefSeq" id="WP_220564450.1">
    <property type="nucleotide sequence ID" value="NZ_CP074133.1"/>
</dbReference>
<feature type="compositionally biased region" description="Low complexity" evidence="1">
    <location>
        <begin position="264"/>
        <end position="276"/>
    </location>
</feature>
<organism evidence="2 3">
    <name type="scientific">Nocardiopsis changdeensis</name>
    <dbReference type="NCBI Taxonomy" id="2831969"/>
    <lineage>
        <taxon>Bacteria</taxon>
        <taxon>Bacillati</taxon>
        <taxon>Actinomycetota</taxon>
        <taxon>Actinomycetes</taxon>
        <taxon>Streptosporangiales</taxon>
        <taxon>Nocardiopsidaceae</taxon>
        <taxon>Nocardiopsis</taxon>
    </lineage>
</organism>
<feature type="region of interest" description="Disordered" evidence="1">
    <location>
        <begin position="237"/>
        <end position="276"/>
    </location>
</feature>
<reference evidence="2 3" key="1">
    <citation type="submission" date="2021-05" db="EMBL/GenBank/DDBJ databases">
        <title>Direct Submission.</title>
        <authorList>
            <person name="Li K."/>
            <person name="Gao J."/>
        </authorList>
    </citation>
    <scope>NUCLEOTIDE SEQUENCE [LARGE SCALE GENOMIC DNA]</scope>
    <source>
        <strain evidence="2 3">Mg02</strain>
    </source>
</reference>
<accession>A0ABX8BQV2</accession>
<evidence type="ECO:0000313" key="3">
    <source>
        <dbReference type="Proteomes" id="UP000676079"/>
    </source>
</evidence>
<dbReference type="Proteomes" id="UP000676079">
    <property type="component" value="Chromosome"/>
</dbReference>
<sequence>MTSISVQLRNTLKTARTTRQSNYLAALNSPTEKNKALDRIDDLKRKPEELAAEQLELLDKQVIAVNTILQRADEVQRVVEKKNQTVGTLERAGALDIVFSLTDAGLRSDVSTGGALQAAVDERNRKKEAGQDTALDDLALREHGRAGLISELYEARADAPLSAEDKKRLDRYVREQNHLNSTVNDLLRDALENRPASIARAGARHGLTDPNRRGVAPPQYFGPHSRLGPAQGIMAAIQNGPSRPATDPANIPRLPVTNTTVRNTGRGPSSGRSSTP</sequence>
<proteinExistence type="predicted"/>
<name>A0ABX8BQV2_9ACTN</name>
<keyword evidence="3" id="KW-1185">Reference proteome</keyword>